<dbReference type="GO" id="GO:0005737">
    <property type="term" value="C:cytoplasm"/>
    <property type="evidence" value="ECO:0007669"/>
    <property type="project" value="TreeGrafter"/>
</dbReference>
<dbReference type="PIRSF" id="PIRSF000709">
    <property type="entry name" value="6PFK_2-Ptase"/>
    <property type="match status" value="1"/>
</dbReference>
<accession>A0A809SI40</accession>
<dbReference type="InterPro" id="IPR050275">
    <property type="entry name" value="PGM_Phosphatase"/>
</dbReference>
<dbReference type="Gene3D" id="3.40.50.1240">
    <property type="entry name" value="Phosphoglycerate mutase-like"/>
    <property type="match status" value="1"/>
</dbReference>
<proteinExistence type="predicted"/>
<reference evidence="2" key="1">
    <citation type="submission" date="2019-11" db="EMBL/GenBank/DDBJ databases">
        <title>Isolation and characterization of a novel species in the genus Sulfuriferula.</title>
        <authorList>
            <person name="Mochizuki J."/>
            <person name="Kojima H."/>
            <person name="Fukui M."/>
        </authorList>
    </citation>
    <scope>NUCLEOTIDE SEQUENCE [LARGE SCALE GENOMIC DNA]</scope>
    <source>
        <strain evidence="2">SGTM</strain>
    </source>
</reference>
<dbReference type="Pfam" id="PF00300">
    <property type="entry name" value="His_Phos_1"/>
    <property type="match status" value="1"/>
</dbReference>
<dbReference type="AlphaFoldDB" id="A0A809SI40"/>
<sequence>MMTTSSTIIDVIRHGEPVGGRKYRGKIDDPLSEKGWAQMRGAVGEYAGWQQIVSSPLLRCAGFAQELAHKNATPLFIEPRLQEVGFGDWEGKTSAEITAADASLIFNFKRDPVAYRPANAESITDFYQRVSTAWDELTQQFCGQHVLIVAHAGVIRMMLAHVLGMPPEHAYRIQVGSAAISRFSIEQRDGASHSNLLFHDGVLEA</sequence>
<name>A0A809SI40_9PROT</name>
<dbReference type="Proteomes" id="UP000463939">
    <property type="component" value="Chromosome"/>
</dbReference>
<dbReference type="InterPro" id="IPR013078">
    <property type="entry name" value="His_Pase_superF_clade-1"/>
</dbReference>
<keyword evidence="2" id="KW-1185">Reference proteome</keyword>
<dbReference type="SUPFAM" id="SSF53254">
    <property type="entry name" value="Phosphoglycerate mutase-like"/>
    <property type="match status" value="1"/>
</dbReference>
<dbReference type="SMART" id="SM00855">
    <property type="entry name" value="PGAM"/>
    <property type="match status" value="1"/>
</dbReference>
<dbReference type="KEGG" id="sniv:SFSGTM_20980"/>
<protein>
    <submittedName>
        <fullName evidence="1">Alpha-ribazole-5'-phosphate phosphatase</fullName>
    </submittedName>
</protein>
<dbReference type="RefSeq" id="WP_232525965.1">
    <property type="nucleotide sequence ID" value="NZ_AP021881.1"/>
</dbReference>
<dbReference type="GO" id="GO:0016791">
    <property type="term" value="F:phosphatase activity"/>
    <property type="evidence" value="ECO:0007669"/>
    <property type="project" value="TreeGrafter"/>
</dbReference>
<evidence type="ECO:0000313" key="2">
    <source>
        <dbReference type="Proteomes" id="UP000463939"/>
    </source>
</evidence>
<evidence type="ECO:0000313" key="1">
    <source>
        <dbReference type="EMBL" id="BBP01390.1"/>
    </source>
</evidence>
<dbReference type="EMBL" id="AP021881">
    <property type="protein sequence ID" value="BBP01390.1"/>
    <property type="molecule type" value="Genomic_DNA"/>
</dbReference>
<dbReference type="InterPro" id="IPR029033">
    <property type="entry name" value="His_PPase_superfam"/>
</dbReference>
<dbReference type="CDD" id="cd07067">
    <property type="entry name" value="HP_PGM_like"/>
    <property type="match status" value="1"/>
</dbReference>
<dbReference type="PANTHER" id="PTHR48100:SF1">
    <property type="entry name" value="HISTIDINE PHOSPHATASE FAMILY PROTEIN-RELATED"/>
    <property type="match status" value="1"/>
</dbReference>
<dbReference type="PANTHER" id="PTHR48100">
    <property type="entry name" value="BROAD-SPECIFICITY PHOSPHATASE YOR283W-RELATED"/>
    <property type="match status" value="1"/>
</dbReference>
<organism evidence="1 2">
    <name type="scientific">Sulfuriferula nivalis</name>
    <dbReference type="NCBI Taxonomy" id="2675298"/>
    <lineage>
        <taxon>Bacteria</taxon>
        <taxon>Pseudomonadati</taxon>
        <taxon>Pseudomonadota</taxon>
        <taxon>Betaproteobacteria</taxon>
        <taxon>Nitrosomonadales</taxon>
        <taxon>Sulfuricellaceae</taxon>
        <taxon>Sulfuriferula</taxon>
    </lineage>
</organism>
<gene>
    <name evidence="1" type="ORF">SFSGTM_20980</name>
</gene>